<gene>
    <name evidence="1" type="ORF">DM819_16430</name>
</gene>
<dbReference type="InterPro" id="IPR014543">
    <property type="entry name" value="UCP028291"/>
</dbReference>
<evidence type="ECO:0000313" key="1">
    <source>
        <dbReference type="EMBL" id="NWL47394.1"/>
    </source>
</evidence>
<evidence type="ECO:0000313" key="2">
    <source>
        <dbReference type="Proteomes" id="UP000704738"/>
    </source>
</evidence>
<dbReference type="EMBL" id="QJRE01000113">
    <property type="protein sequence ID" value="NWL47394.1"/>
    <property type="molecule type" value="Genomic_DNA"/>
</dbReference>
<dbReference type="PIRSF" id="PIRSF028291">
    <property type="entry name" value="UCP028291"/>
    <property type="match status" value="1"/>
</dbReference>
<dbReference type="Gene3D" id="3.30.310.50">
    <property type="entry name" value="Alpha-D-phosphohexomutase, C-terminal domain"/>
    <property type="match status" value="1"/>
</dbReference>
<comment type="caution">
    <text evidence="1">The sequence shown here is derived from an EMBL/GenBank/DDBJ whole genome shotgun (WGS) entry which is preliminary data.</text>
</comment>
<accession>A0ABD6N1X7</accession>
<proteinExistence type="predicted"/>
<dbReference type="AlphaFoldDB" id="A0ABD6N1X7"/>
<sequence>MTISRATVQTDQPGRYILRLSKHWGHKFAVTFDNERSHIDLGDSICELVADSNALHVVLHAPDELTDELQVVIAEHLQRFAPRETQLSFVWTQDNEQGNLKA</sequence>
<organism evidence="1 2">
    <name type="scientific">Pseudomonas hunanensis</name>
    <dbReference type="NCBI Taxonomy" id="1247546"/>
    <lineage>
        <taxon>Bacteria</taxon>
        <taxon>Pseudomonadati</taxon>
        <taxon>Pseudomonadota</taxon>
        <taxon>Gammaproteobacteria</taxon>
        <taxon>Pseudomonadales</taxon>
        <taxon>Pseudomonadaceae</taxon>
        <taxon>Pseudomonas</taxon>
    </lineage>
</organism>
<reference evidence="1 2" key="1">
    <citation type="submission" date="2018-06" db="EMBL/GenBank/DDBJ databases">
        <title>Bacteria isolated from soil of Wuhan.</title>
        <authorList>
            <person name="Xiang W."/>
            <person name="Huang C."/>
        </authorList>
    </citation>
    <scope>NUCLEOTIDE SEQUENCE [LARGE SCALE GENOMIC DNA]</scope>
    <source>
        <strain evidence="2">xwS4</strain>
    </source>
</reference>
<dbReference type="RefSeq" id="WP_179053071.1">
    <property type="nucleotide sequence ID" value="NZ_QJRE01000113.1"/>
</dbReference>
<dbReference type="Pfam" id="PF09981">
    <property type="entry name" value="DUF2218"/>
    <property type="match status" value="1"/>
</dbReference>
<name>A0ABD6N1X7_9PSED</name>
<protein>
    <submittedName>
        <fullName evidence="1">DUF2218 domain-containing protein</fullName>
    </submittedName>
</protein>
<dbReference type="Proteomes" id="UP000704738">
    <property type="component" value="Unassembled WGS sequence"/>
</dbReference>